<dbReference type="AlphaFoldDB" id="A0A8X6YQB2"/>
<comment type="caution">
    <text evidence="1">The sequence shown here is derived from an EMBL/GenBank/DDBJ whole genome shotgun (WGS) entry which is preliminary data.</text>
</comment>
<gene>
    <name evidence="1" type="ORF">TNIN_251591</name>
</gene>
<dbReference type="Proteomes" id="UP000886998">
    <property type="component" value="Unassembled WGS sequence"/>
</dbReference>
<accession>A0A8X6YQB2</accession>
<name>A0A8X6YQB2_9ARAC</name>
<evidence type="ECO:0000313" key="2">
    <source>
        <dbReference type="Proteomes" id="UP000886998"/>
    </source>
</evidence>
<proteinExistence type="predicted"/>
<protein>
    <submittedName>
        <fullName evidence="1">Uncharacterized protein</fullName>
    </submittedName>
</protein>
<reference evidence="1" key="1">
    <citation type="submission" date="2020-08" db="EMBL/GenBank/DDBJ databases">
        <title>Multicomponent nature underlies the extraordinary mechanical properties of spider dragline silk.</title>
        <authorList>
            <person name="Kono N."/>
            <person name="Nakamura H."/>
            <person name="Mori M."/>
            <person name="Yoshida Y."/>
            <person name="Ohtoshi R."/>
            <person name="Malay A.D."/>
            <person name="Moran D.A.P."/>
            <person name="Tomita M."/>
            <person name="Numata K."/>
            <person name="Arakawa K."/>
        </authorList>
    </citation>
    <scope>NUCLEOTIDE SEQUENCE</scope>
</reference>
<organism evidence="1 2">
    <name type="scientific">Trichonephila inaurata madagascariensis</name>
    <dbReference type="NCBI Taxonomy" id="2747483"/>
    <lineage>
        <taxon>Eukaryota</taxon>
        <taxon>Metazoa</taxon>
        <taxon>Ecdysozoa</taxon>
        <taxon>Arthropoda</taxon>
        <taxon>Chelicerata</taxon>
        <taxon>Arachnida</taxon>
        <taxon>Araneae</taxon>
        <taxon>Araneomorphae</taxon>
        <taxon>Entelegynae</taxon>
        <taxon>Araneoidea</taxon>
        <taxon>Nephilidae</taxon>
        <taxon>Trichonephila</taxon>
        <taxon>Trichonephila inaurata</taxon>
    </lineage>
</organism>
<dbReference type="EMBL" id="BMAV01022008">
    <property type="protein sequence ID" value="GFY76523.1"/>
    <property type="molecule type" value="Genomic_DNA"/>
</dbReference>
<keyword evidence="2" id="KW-1185">Reference proteome</keyword>
<evidence type="ECO:0000313" key="1">
    <source>
        <dbReference type="EMBL" id="GFY76523.1"/>
    </source>
</evidence>
<sequence length="83" mass="9492">MHKSTCFRSGLPNDKRITRPNVFRNGVTTLLMAFTSSIARLGSSFTPLKPTHSPSRRRRIAQLISRNLLERVRGLFFLMAFLT</sequence>